<keyword evidence="1" id="KW-0812">Transmembrane</keyword>
<keyword evidence="1" id="KW-1133">Transmembrane helix</keyword>
<accession>A0ABU2C8R7</accession>
<keyword evidence="1" id="KW-0472">Membrane</keyword>
<protein>
    <recommendedName>
        <fullName evidence="4">Peroxidase</fullName>
    </recommendedName>
</protein>
<comment type="caution">
    <text evidence="2">The sequence shown here is derived from an EMBL/GenBank/DDBJ whole genome shotgun (WGS) entry which is preliminary data.</text>
</comment>
<evidence type="ECO:0000256" key="1">
    <source>
        <dbReference type="SAM" id="Phobius"/>
    </source>
</evidence>
<sequence length="432" mass="48746">MTPQSHFMVIAPLATGREDALRALLAGMNRNAGMVDPQNALVPFGRFAQLHYARLVMLDDALQVDLETLGLPRPRLPAYLAFMGDCDGPARDCLADLAQHAGDGLRRIFAHCAGFAASGDLLDWMLAHDQPVAASYIHWVGRSVRQIRQESALQQVLAACVPRETLASEAEALRIWRELRAFVEAERSAGRLLLTPAEPTPLGWTAAKLLNLLALPLVGLAVLPLFVILLPLLVQQLRSREIHDPEICPRPNPAALQALQDLEDFDVSNQYTALGAVKPGLFRRGLVTLLLVLIQYACRHVFTRGHLARVQTIHFARWAFLDDKTRVVFTSNYDGSHQGYMDDFINKVAWGLNLVFSNGIGWPRTRWLIFGGARYEQRFKYFQRRHQIPTQVWYKAYPGLTLADMRRNQRIREGLERSYMNEAQALAWLRLL</sequence>
<dbReference type="Proteomes" id="UP001180487">
    <property type="component" value="Unassembled WGS sequence"/>
</dbReference>
<keyword evidence="3" id="KW-1185">Reference proteome</keyword>
<reference evidence="2 3" key="1">
    <citation type="submission" date="2023-07" db="EMBL/GenBank/DDBJ databases">
        <title>Sorghum-associated microbial communities from plants grown in Nebraska, USA.</title>
        <authorList>
            <person name="Schachtman D."/>
        </authorList>
    </citation>
    <scope>NUCLEOTIDE SEQUENCE [LARGE SCALE GENOMIC DNA]</scope>
    <source>
        <strain evidence="2 3">BE313</strain>
    </source>
</reference>
<evidence type="ECO:0000313" key="3">
    <source>
        <dbReference type="Proteomes" id="UP001180487"/>
    </source>
</evidence>
<organism evidence="2 3">
    <name type="scientific">Rhodoferax ferrireducens</name>
    <dbReference type="NCBI Taxonomy" id="192843"/>
    <lineage>
        <taxon>Bacteria</taxon>
        <taxon>Pseudomonadati</taxon>
        <taxon>Pseudomonadota</taxon>
        <taxon>Betaproteobacteria</taxon>
        <taxon>Burkholderiales</taxon>
        <taxon>Comamonadaceae</taxon>
        <taxon>Rhodoferax</taxon>
    </lineage>
</organism>
<dbReference type="EMBL" id="JAVDXT010000002">
    <property type="protein sequence ID" value="MDR7377728.1"/>
    <property type="molecule type" value="Genomic_DNA"/>
</dbReference>
<feature type="transmembrane region" description="Helical" evidence="1">
    <location>
        <begin position="209"/>
        <end position="234"/>
    </location>
</feature>
<evidence type="ECO:0000313" key="2">
    <source>
        <dbReference type="EMBL" id="MDR7377728.1"/>
    </source>
</evidence>
<name>A0ABU2C8R7_9BURK</name>
<proteinExistence type="predicted"/>
<evidence type="ECO:0008006" key="4">
    <source>
        <dbReference type="Google" id="ProtNLM"/>
    </source>
</evidence>
<gene>
    <name evidence="2" type="ORF">J2X19_002407</name>
</gene>